<organism evidence="3 4">
    <name type="scientific">Penicillium argentinense</name>
    <dbReference type="NCBI Taxonomy" id="1131581"/>
    <lineage>
        <taxon>Eukaryota</taxon>
        <taxon>Fungi</taxon>
        <taxon>Dikarya</taxon>
        <taxon>Ascomycota</taxon>
        <taxon>Pezizomycotina</taxon>
        <taxon>Eurotiomycetes</taxon>
        <taxon>Eurotiomycetidae</taxon>
        <taxon>Eurotiales</taxon>
        <taxon>Aspergillaceae</taxon>
        <taxon>Penicillium</taxon>
    </lineage>
</organism>
<dbReference type="Gene3D" id="3.40.50.300">
    <property type="entry name" value="P-loop containing nucleotide triphosphate hydrolases"/>
    <property type="match status" value="1"/>
</dbReference>
<name>A0A9W9KDS1_9EURO</name>
<protein>
    <submittedName>
        <fullName evidence="3">P-loop containing nucleoside triphosphate hydrolase protein</fullName>
    </submittedName>
</protein>
<evidence type="ECO:0000313" key="4">
    <source>
        <dbReference type="Proteomes" id="UP001149074"/>
    </source>
</evidence>
<dbReference type="GeneID" id="81354661"/>
<dbReference type="GO" id="GO:0005525">
    <property type="term" value="F:GTP binding"/>
    <property type="evidence" value="ECO:0007669"/>
    <property type="project" value="InterPro"/>
</dbReference>
<dbReference type="AlphaFoldDB" id="A0A9W9KDS1"/>
<reference evidence="3" key="1">
    <citation type="submission" date="2022-11" db="EMBL/GenBank/DDBJ databases">
        <authorList>
            <person name="Petersen C."/>
        </authorList>
    </citation>
    <scope>NUCLEOTIDE SEQUENCE</scope>
    <source>
        <strain evidence="3">IBT 30761</strain>
    </source>
</reference>
<sequence>MGVTGSGKSSFISLCSGKVVKIGHHLGACTSTVDVYAYEISPRQTVYLIDTPGFDDTNRSDTAILREIASWLGDSYRNNILLNGIIYLHRITDIRMQGSAKKNLIMFKQLCGQDALKKVILVTTMWDKVPTNEAEAREKELIDTPEFWGWMVSKGSSCHRHHNTESSARNIVSKLAAHKTPIATDLQRQLVDEHKSLDQTSAGRELQSEMLKEKEKWARERKEIEEQMKAAIKQRDREAEEMMREERDRYTKMIKKVESDTGALRSTMNNLLAERDKRVERMEQQMREQQAAHEAELKKISERQKRVEKEKAELEKQQRRREKEEEKRRQREREKLDEQRRRREDQEEKEEQQRRSQALTQAPKTSTYSGSTKFAPYSVTITSGKYFCVSQKHFCSNDDNPAQKEGSSWIRAVSLGDHCRTGGRHWIAGYSDGRWCMDP</sequence>
<comment type="caution">
    <text evidence="3">The sequence shown here is derived from an EMBL/GenBank/DDBJ whole genome shotgun (WGS) entry which is preliminary data.</text>
</comment>
<dbReference type="Pfam" id="PF01926">
    <property type="entry name" value="MMR_HSR1"/>
    <property type="match status" value="1"/>
</dbReference>
<reference evidence="3" key="2">
    <citation type="journal article" date="2023" name="IMA Fungus">
        <title>Comparative genomic study of the Penicillium genus elucidates a diverse pangenome and 15 lateral gene transfer events.</title>
        <authorList>
            <person name="Petersen C."/>
            <person name="Sorensen T."/>
            <person name="Nielsen M.R."/>
            <person name="Sondergaard T.E."/>
            <person name="Sorensen J.L."/>
            <person name="Fitzpatrick D.A."/>
            <person name="Frisvad J.C."/>
            <person name="Nielsen K.L."/>
        </authorList>
    </citation>
    <scope>NUCLEOTIDE SEQUENCE</scope>
    <source>
        <strain evidence="3">IBT 30761</strain>
    </source>
</reference>
<accession>A0A9W9KDS1</accession>
<keyword evidence="3" id="KW-0378">Hydrolase</keyword>
<evidence type="ECO:0000259" key="2">
    <source>
        <dbReference type="Pfam" id="PF01926"/>
    </source>
</evidence>
<proteinExistence type="predicted"/>
<dbReference type="EMBL" id="JAPQKI010000004">
    <property type="protein sequence ID" value="KAJ5102659.1"/>
    <property type="molecule type" value="Genomic_DNA"/>
</dbReference>
<evidence type="ECO:0000313" key="3">
    <source>
        <dbReference type="EMBL" id="KAJ5102659.1"/>
    </source>
</evidence>
<dbReference type="InterPro" id="IPR006073">
    <property type="entry name" value="GTP-bd"/>
</dbReference>
<feature type="compositionally biased region" description="Basic and acidic residues" evidence="1">
    <location>
        <begin position="302"/>
        <end position="354"/>
    </location>
</feature>
<keyword evidence="4" id="KW-1185">Reference proteome</keyword>
<dbReference type="InterPro" id="IPR027417">
    <property type="entry name" value="P-loop_NTPase"/>
</dbReference>
<feature type="compositionally biased region" description="Polar residues" evidence="1">
    <location>
        <begin position="356"/>
        <end position="372"/>
    </location>
</feature>
<dbReference type="SUPFAM" id="SSF52540">
    <property type="entry name" value="P-loop containing nucleoside triphosphate hydrolases"/>
    <property type="match status" value="1"/>
</dbReference>
<gene>
    <name evidence="3" type="ORF">N7532_003188</name>
</gene>
<dbReference type="RefSeq" id="XP_056476039.1">
    <property type="nucleotide sequence ID" value="XM_056615682.1"/>
</dbReference>
<dbReference type="GO" id="GO:0016787">
    <property type="term" value="F:hydrolase activity"/>
    <property type="evidence" value="ECO:0007669"/>
    <property type="project" value="UniProtKB-KW"/>
</dbReference>
<feature type="region of interest" description="Disordered" evidence="1">
    <location>
        <begin position="302"/>
        <end position="372"/>
    </location>
</feature>
<dbReference type="OrthoDB" id="8954335at2759"/>
<evidence type="ECO:0000256" key="1">
    <source>
        <dbReference type="SAM" id="MobiDB-lite"/>
    </source>
</evidence>
<dbReference type="Proteomes" id="UP001149074">
    <property type="component" value="Unassembled WGS sequence"/>
</dbReference>
<feature type="domain" description="G" evidence="2">
    <location>
        <begin position="1"/>
        <end position="86"/>
    </location>
</feature>